<dbReference type="Pfam" id="PF15912">
    <property type="entry name" value="VIR_N"/>
    <property type="match status" value="2"/>
</dbReference>
<dbReference type="PANTHER" id="PTHR23185:SF0">
    <property type="entry name" value="PROTEIN VIRILIZER HOMOLOG"/>
    <property type="match status" value="1"/>
</dbReference>
<feature type="compositionally biased region" description="Basic and acidic residues" evidence="6">
    <location>
        <begin position="180"/>
        <end position="340"/>
    </location>
</feature>
<evidence type="ECO:0000256" key="1">
    <source>
        <dbReference type="ARBA" id="ARBA00004123"/>
    </source>
</evidence>
<feature type="region of interest" description="Disordered" evidence="6">
    <location>
        <begin position="173"/>
        <end position="340"/>
    </location>
</feature>
<feature type="compositionally biased region" description="Polar residues" evidence="6">
    <location>
        <begin position="105"/>
        <end position="120"/>
    </location>
</feature>
<evidence type="ECO:0000259" key="7">
    <source>
        <dbReference type="Pfam" id="PF15912"/>
    </source>
</evidence>
<evidence type="ECO:0000313" key="8">
    <source>
        <dbReference type="EMBL" id="WAR13247.1"/>
    </source>
</evidence>
<feature type="region of interest" description="Disordered" evidence="6">
    <location>
        <begin position="1128"/>
        <end position="1153"/>
    </location>
</feature>
<feature type="compositionally biased region" description="Basic and acidic residues" evidence="6">
    <location>
        <begin position="1536"/>
        <end position="1547"/>
    </location>
</feature>
<reference evidence="8" key="1">
    <citation type="submission" date="2022-11" db="EMBL/GenBank/DDBJ databases">
        <title>Centuries of genome instability and evolution in soft-shell clam transmissible cancer (bioRxiv).</title>
        <authorList>
            <person name="Hart S.F.M."/>
            <person name="Yonemitsu M.A."/>
            <person name="Giersch R.M."/>
            <person name="Beal B.F."/>
            <person name="Arriagada G."/>
            <person name="Davis B.W."/>
            <person name="Ostrander E.A."/>
            <person name="Goff S.P."/>
            <person name="Metzger M.J."/>
        </authorList>
    </citation>
    <scope>NUCLEOTIDE SEQUENCE</scope>
    <source>
        <strain evidence="8">MELC-2E11</strain>
        <tissue evidence="8">Siphon/mantle</tissue>
    </source>
</reference>
<dbReference type="Proteomes" id="UP001164746">
    <property type="component" value="Chromosome 8"/>
</dbReference>
<accession>A0ABY7EVH6</accession>
<dbReference type="EMBL" id="CP111019">
    <property type="protein sequence ID" value="WAR13247.1"/>
    <property type="molecule type" value="Genomic_DNA"/>
</dbReference>
<evidence type="ECO:0000256" key="5">
    <source>
        <dbReference type="ARBA" id="ARBA00023242"/>
    </source>
</evidence>
<sequence length="1720" mass="195672">MVENRQEMELLFFETFSHESAEELNLDLVQFPRPVVIEEVRVIPLQTRVQADVPGGIPTDGLILKGWYNTLTIAIYGELTSVSVQTESLPPPPPPQPKKLVASVPQGSQTPGVKIEPTSSTPLSIKIEPKIEPKEWDATSQMLAQPPVVIATPHTTQHPLDYIQEQLNQANLQDYPRPGEFPRHPADTDRFSPDGHGGRERYDDGRERTDSWNYHDQDRRSRDYPTSREGSRDRDREYRGDYRDDRDRERDWDRDKRDRGSRDRDSKERYDDRGDRGRGYDERRDRDFDRGDRDRDSNRDRNFERDQRDREMNIERERGRDYDRDQGREEGYREGERERELELEPQTIRVIGRDIREAGFRDRTRDDFRDMSRDVFMETEAPRSPSIGQDQGPFHQIEEREAETFEQLSVEQVGSPVEQGYMSDGDYEAISSEDELIDIDTELGIDYEMEEEAFSYITSPFNPYQFEATSLTTFKDISQTKFEQEKASLLHPDYVRPDNWVEAMESVPSLLPKGLSYLLYVEPNPGALDYLLDWAMEGLNEARAMAQPESTYKVRHLKMGFKLAGALCCCDSNVAVKCLERGVQERLLDNFESKFMSFSLKLQIAAALHHSTRLQDGLEWFLGTHKLQGEQSGQRSLSNYQRTVMVLLQKKQVVRVIVAMTTLIKKVHLYEVMNKLALPLENQLLESLLVIVSSPTMCCMPTLFGAVRSLVQRIMGEQHGLVYLASRFDTTNKIIQALIQITDSEDVSEENVAQQLGVEMIYYLQALGLIDKLAAYHQLPGDDREDAKLRKSVSAGYSTELLNIVVHYSDSVEFLQRHSKHLLAIGEQEFSSKLARLKEWLLPLKSLTIFSHNGLPAIIEQLMVLKNDVLKLPRGLITVLRILKNLAVAPQNDFPEDKNEEMKYKYVLVELFSADCLPVFITILQKLSELMLRPWQKGVPKSSETLSLYLFIMKPCLEMAKAITQYLIMARGTEIQREIVDTIASYTQPLSQPSQEKDKISESLWTLAIRDLLKFTMKAPYTYLSGLQMLSELLPLPLPLQTKEPLTTEEVQLAINTRKVWSAHLLPLHTTLHGIVRTLATTSCQPLQQILRKICFQMSDLASPTASMITQCILDILLEHIESIGNLEKGGDRPGAQSAADKPQEPRPAPSPEDYKVVLATLGRFLNLLAYLLSQPAIKCTMLRIIGSDGEDKYQSVLPRMLDILNTVCDRPEHIQDQESIVSILQSLCDLEVTLLAGDSNVSIPEQVVNALPCVPQLTQIIEALFVHIAHPSHKYESVLPCIRALVMLTEYNYSFYILKITFEKHKSAVYRLLQRIKIKFSKDSSDTLSTFSTTLEFLRLLVCTDMPDTRSITLTNQELREVVGWNKDVTNHPLIDLQKLLDESLKEEEALDSLLESVNSLLAVLRAESPQKQKPDVSPPVVPEPLSLHTLFNTRSVYTVTDADDDRLTTTFWQTTFEADVPDLVPYDLEAICLKYCRDFNIEEELKRDTGLPSDEELTKPKKLKGIARGLAAQANRHDNFRNRPPNTSRPPSMHVDDFMKLEQKSEQNTSGPDNRDNNFIHNRGRGGFERGRGSFDRGRGGRFFTPPGSFRRDAMTGLCLVREETVGVGAGLSPGAGVHGEEGTGLVPGLKMTGLEETIWEGSAVTAILDDTRGPSQNNGHCSSLHNRTADCKWMYCAQAFKPSLPNCTSRKKENVHVMKCVKNQVKSFYVVLFNSII</sequence>
<evidence type="ECO:0000256" key="6">
    <source>
        <dbReference type="SAM" id="MobiDB-lite"/>
    </source>
</evidence>
<keyword evidence="9" id="KW-1185">Reference proteome</keyword>
<feature type="domain" description="Virilizer N-terminal" evidence="7">
    <location>
        <begin position="7"/>
        <end position="56"/>
    </location>
</feature>
<dbReference type="PANTHER" id="PTHR23185">
    <property type="entry name" value="PROTEIN VIRILIZER HOMOLOG"/>
    <property type="match status" value="1"/>
</dbReference>
<feature type="region of interest" description="Disordered" evidence="6">
    <location>
        <begin position="1513"/>
        <end position="1589"/>
    </location>
</feature>
<gene>
    <name evidence="8" type="ORF">MAR_027427</name>
</gene>
<name>A0ABY7EVH6_MYAAR</name>
<dbReference type="InterPro" id="IPR031801">
    <property type="entry name" value="VIR_N"/>
</dbReference>
<protein>
    <submittedName>
        <fullName evidence="8">VIR-like protein</fullName>
    </submittedName>
</protein>
<evidence type="ECO:0000256" key="3">
    <source>
        <dbReference type="ARBA" id="ARBA00022664"/>
    </source>
</evidence>
<proteinExistence type="inferred from homology"/>
<feature type="compositionally biased region" description="Low complexity" evidence="6">
    <location>
        <begin position="1524"/>
        <end position="1534"/>
    </location>
</feature>
<feature type="compositionally biased region" description="Basic and acidic residues" evidence="6">
    <location>
        <begin position="1568"/>
        <end position="1581"/>
    </location>
</feature>
<evidence type="ECO:0000313" key="9">
    <source>
        <dbReference type="Proteomes" id="UP001164746"/>
    </source>
</evidence>
<keyword evidence="5" id="KW-0539">Nucleus</keyword>
<comment type="similarity">
    <text evidence="2">Belongs to the vir family.</text>
</comment>
<evidence type="ECO:0000256" key="4">
    <source>
        <dbReference type="ARBA" id="ARBA00023187"/>
    </source>
</evidence>
<evidence type="ECO:0000256" key="2">
    <source>
        <dbReference type="ARBA" id="ARBA00008371"/>
    </source>
</evidence>
<keyword evidence="3" id="KW-0507">mRNA processing</keyword>
<feature type="region of interest" description="Disordered" evidence="6">
    <location>
        <begin position="85"/>
        <end position="120"/>
    </location>
</feature>
<dbReference type="InterPro" id="IPR026736">
    <property type="entry name" value="Virilizer"/>
</dbReference>
<keyword evidence="4" id="KW-0508">mRNA splicing</keyword>
<organism evidence="8 9">
    <name type="scientific">Mya arenaria</name>
    <name type="common">Soft-shell clam</name>
    <dbReference type="NCBI Taxonomy" id="6604"/>
    <lineage>
        <taxon>Eukaryota</taxon>
        <taxon>Metazoa</taxon>
        <taxon>Spiralia</taxon>
        <taxon>Lophotrochozoa</taxon>
        <taxon>Mollusca</taxon>
        <taxon>Bivalvia</taxon>
        <taxon>Autobranchia</taxon>
        <taxon>Heteroconchia</taxon>
        <taxon>Euheterodonta</taxon>
        <taxon>Imparidentia</taxon>
        <taxon>Neoheterodontei</taxon>
        <taxon>Myida</taxon>
        <taxon>Myoidea</taxon>
        <taxon>Myidae</taxon>
        <taxon>Mya</taxon>
    </lineage>
</organism>
<comment type="subcellular location">
    <subcellularLocation>
        <location evidence="1">Nucleus</location>
    </subcellularLocation>
</comment>
<feature type="domain" description="Virilizer N-terminal" evidence="7">
    <location>
        <begin position="57"/>
        <end position="267"/>
    </location>
</feature>